<organism evidence="1 2">
    <name type="scientific">Senna tora</name>
    <dbReference type="NCBI Taxonomy" id="362788"/>
    <lineage>
        <taxon>Eukaryota</taxon>
        <taxon>Viridiplantae</taxon>
        <taxon>Streptophyta</taxon>
        <taxon>Embryophyta</taxon>
        <taxon>Tracheophyta</taxon>
        <taxon>Spermatophyta</taxon>
        <taxon>Magnoliopsida</taxon>
        <taxon>eudicotyledons</taxon>
        <taxon>Gunneridae</taxon>
        <taxon>Pentapetalae</taxon>
        <taxon>rosids</taxon>
        <taxon>fabids</taxon>
        <taxon>Fabales</taxon>
        <taxon>Fabaceae</taxon>
        <taxon>Caesalpinioideae</taxon>
        <taxon>Cassia clade</taxon>
        <taxon>Senna</taxon>
    </lineage>
</organism>
<evidence type="ECO:0000313" key="1">
    <source>
        <dbReference type="EMBL" id="KAF7833024.1"/>
    </source>
</evidence>
<comment type="caution">
    <text evidence="1">The sequence shown here is derived from an EMBL/GenBank/DDBJ whole genome shotgun (WGS) entry which is preliminary data.</text>
</comment>
<name>A0A835C5H6_9FABA</name>
<accession>A0A835C5H6</accession>
<dbReference type="Proteomes" id="UP000634136">
    <property type="component" value="Unassembled WGS sequence"/>
</dbReference>
<sequence length="38" mass="4147">MVAPAIETTIREIMPTETKGGTTLLEIPNKDMSLEPSM</sequence>
<gene>
    <name evidence="1" type="ORF">G2W53_015357</name>
</gene>
<evidence type="ECO:0000313" key="2">
    <source>
        <dbReference type="Proteomes" id="UP000634136"/>
    </source>
</evidence>
<protein>
    <submittedName>
        <fullName evidence="1">Uncharacterized protein</fullName>
    </submittedName>
</protein>
<dbReference type="AlphaFoldDB" id="A0A835C5H6"/>
<proteinExistence type="predicted"/>
<dbReference type="EMBL" id="JAAIUW010000005">
    <property type="protein sequence ID" value="KAF7833024.1"/>
    <property type="molecule type" value="Genomic_DNA"/>
</dbReference>
<keyword evidence="2" id="KW-1185">Reference proteome</keyword>
<reference evidence="1" key="1">
    <citation type="submission" date="2020-09" db="EMBL/GenBank/DDBJ databases">
        <title>Genome-Enabled Discovery of Anthraquinone Biosynthesis in Senna tora.</title>
        <authorList>
            <person name="Kang S.-H."/>
            <person name="Pandey R.P."/>
            <person name="Lee C.-M."/>
            <person name="Sim J.-S."/>
            <person name="Jeong J.-T."/>
            <person name="Choi B.-S."/>
            <person name="Jung M."/>
            <person name="Ginzburg D."/>
            <person name="Zhao K."/>
            <person name="Won S.Y."/>
            <person name="Oh T.-J."/>
            <person name="Yu Y."/>
            <person name="Kim N.-H."/>
            <person name="Lee O.R."/>
            <person name="Lee T.-H."/>
            <person name="Bashyal P."/>
            <person name="Kim T.-S."/>
            <person name="Lee W.-H."/>
            <person name="Kawkins C."/>
            <person name="Kim C.-K."/>
            <person name="Kim J.S."/>
            <person name="Ahn B.O."/>
            <person name="Rhee S.Y."/>
            <person name="Sohng J.K."/>
        </authorList>
    </citation>
    <scope>NUCLEOTIDE SEQUENCE</scope>
    <source>
        <tissue evidence="1">Leaf</tissue>
    </source>
</reference>